<feature type="compositionally biased region" description="Polar residues" evidence="7">
    <location>
        <begin position="49"/>
        <end position="58"/>
    </location>
</feature>
<keyword evidence="5" id="KW-0234">DNA repair</keyword>
<comment type="subcellular location">
    <subcellularLocation>
        <location evidence="1">Nucleus</location>
    </subcellularLocation>
</comment>
<accession>A0A8B8H1S1</accession>
<evidence type="ECO:0000313" key="12">
    <source>
        <dbReference type="RefSeq" id="XP_026297024.1"/>
    </source>
</evidence>
<evidence type="ECO:0000256" key="5">
    <source>
        <dbReference type="ARBA" id="ARBA00023204"/>
    </source>
</evidence>
<dbReference type="GO" id="GO:0006281">
    <property type="term" value="P:DNA repair"/>
    <property type="evidence" value="ECO:0007669"/>
    <property type="project" value="UniProtKB-KW"/>
</dbReference>
<feature type="compositionally biased region" description="Polar residues" evidence="7">
    <location>
        <begin position="67"/>
        <end position="77"/>
    </location>
</feature>
<evidence type="ECO:0000256" key="7">
    <source>
        <dbReference type="SAM" id="MobiDB-lite"/>
    </source>
</evidence>
<organism evidence="10">
    <name type="scientific">Apis mellifera</name>
    <name type="common">Honeybee</name>
    <dbReference type="NCBI Taxonomy" id="7460"/>
    <lineage>
        <taxon>Eukaryota</taxon>
        <taxon>Metazoa</taxon>
        <taxon>Ecdysozoa</taxon>
        <taxon>Arthropoda</taxon>
        <taxon>Hexapoda</taxon>
        <taxon>Insecta</taxon>
        <taxon>Pterygota</taxon>
        <taxon>Neoptera</taxon>
        <taxon>Endopterygota</taxon>
        <taxon>Hymenoptera</taxon>
        <taxon>Apocrita</taxon>
        <taxon>Aculeata</taxon>
        <taxon>Apoidea</taxon>
        <taxon>Anthophila</taxon>
        <taxon>Apidae</taxon>
        <taxon>Apis</taxon>
    </lineage>
</organism>
<dbReference type="GO" id="GO:0005634">
    <property type="term" value="C:nucleus"/>
    <property type="evidence" value="ECO:0007669"/>
    <property type="project" value="UniProtKB-SubCell"/>
</dbReference>
<keyword evidence="6" id="KW-0539">Nucleus</keyword>
<feature type="compositionally biased region" description="Acidic residues" evidence="7">
    <location>
        <begin position="548"/>
        <end position="564"/>
    </location>
</feature>
<reference evidence="10" key="1">
    <citation type="submission" date="2021-01" db="UniProtKB">
        <authorList>
            <consortium name="EnsemblMetazoa"/>
        </authorList>
    </citation>
    <scope>IDENTIFICATION</scope>
    <source>
        <strain evidence="10">DH4</strain>
    </source>
</reference>
<feature type="compositionally biased region" description="Low complexity" evidence="7">
    <location>
        <begin position="675"/>
        <end position="691"/>
    </location>
</feature>
<feature type="compositionally biased region" description="Polar residues" evidence="7">
    <location>
        <begin position="660"/>
        <end position="674"/>
    </location>
</feature>
<evidence type="ECO:0000256" key="6">
    <source>
        <dbReference type="ARBA" id="ARBA00023242"/>
    </source>
</evidence>
<evidence type="ECO:0000256" key="1">
    <source>
        <dbReference type="ARBA" id="ARBA00004123"/>
    </source>
</evidence>
<protein>
    <submittedName>
        <fullName evidence="12">Chromatin assembly factor 1 subunit A</fullName>
    </submittedName>
</protein>
<dbReference type="Pfam" id="PF11600">
    <property type="entry name" value="CAF1A_acidic"/>
    <property type="match status" value="1"/>
</dbReference>
<accession>A0A7M7MH31</accession>
<evidence type="ECO:0000313" key="10">
    <source>
        <dbReference type="EnsemblMetazoa" id="XP_026297024"/>
    </source>
</evidence>
<feature type="region of interest" description="Disordered" evidence="7">
    <location>
        <begin position="531"/>
        <end position="567"/>
    </location>
</feature>
<feature type="domain" description="Chromatin assembly factor 1 p150 subunit acidic region" evidence="8">
    <location>
        <begin position="269"/>
        <end position="404"/>
    </location>
</feature>
<feature type="region of interest" description="Disordered" evidence="7">
    <location>
        <begin position="240"/>
        <end position="364"/>
    </location>
</feature>
<keyword evidence="11" id="KW-1185">Reference proteome</keyword>
<feature type="region of interest" description="Disordered" evidence="7">
    <location>
        <begin position="185"/>
        <end position="224"/>
    </location>
</feature>
<dbReference type="Proteomes" id="UP000005203">
    <property type="component" value="Linkage group LG6"/>
</dbReference>
<dbReference type="GO" id="GO:0033186">
    <property type="term" value="C:CAF-1 complex"/>
    <property type="evidence" value="ECO:0007669"/>
    <property type="project" value="TreeGrafter"/>
</dbReference>
<evidence type="ECO:0000259" key="9">
    <source>
        <dbReference type="Pfam" id="PF12253"/>
    </source>
</evidence>
<dbReference type="InterPro" id="IPR022043">
    <property type="entry name" value="CAF1A_DD"/>
</dbReference>
<dbReference type="EnsemblMetazoa" id="XM_026441239">
    <property type="protein sequence ID" value="XP_026297024"/>
    <property type="gene ID" value="LOC411150"/>
</dbReference>
<gene>
    <name evidence="12" type="primary">LOC411150</name>
</gene>
<feature type="domain" description="Chromatin assembly factor 1 subunit A dimerization" evidence="9">
    <location>
        <begin position="488"/>
        <end position="558"/>
    </location>
</feature>
<feature type="region of interest" description="Disordered" evidence="7">
    <location>
        <begin position="36"/>
        <end position="161"/>
    </location>
</feature>
<evidence type="ECO:0000256" key="2">
    <source>
        <dbReference type="ARBA" id="ARBA00022705"/>
    </source>
</evidence>
<keyword evidence="4" id="KW-0143">Chaperone</keyword>
<feature type="region of interest" description="Disordered" evidence="7">
    <location>
        <begin position="658"/>
        <end position="696"/>
    </location>
</feature>
<dbReference type="InterPro" id="IPR021644">
    <property type="entry name" value="CAF-1_p150_acidic"/>
</dbReference>
<dbReference type="PANTHER" id="PTHR15272">
    <property type="entry name" value="CHROMATIN ASSEMBLY FACTOR 1 SUBUNIT A CAF-1 SUBUNIT A"/>
    <property type="match status" value="1"/>
</dbReference>
<dbReference type="AlphaFoldDB" id="A0A7M7MH31"/>
<keyword evidence="2" id="KW-0235">DNA replication</keyword>
<dbReference type="OrthoDB" id="79480at2759"/>
<dbReference type="RefSeq" id="XP_026297024.1">
    <property type="nucleotide sequence ID" value="XM_026441239.1"/>
</dbReference>
<name>A0A7M7MH31_APIME</name>
<evidence type="ECO:0000256" key="3">
    <source>
        <dbReference type="ARBA" id="ARBA00022763"/>
    </source>
</evidence>
<feature type="compositionally biased region" description="Basic and acidic residues" evidence="7">
    <location>
        <begin position="253"/>
        <end position="361"/>
    </location>
</feature>
<feature type="compositionally biased region" description="Polar residues" evidence="7">
    <location>
        <begin position="185"/>
        <end position="206"/>
    </location>
</feature>
<keyword evidence="3" id="KW-0227">DNA damage</keyword>
<proteinExistence type="predicted"/>
<dbReference type="GO" id="GO:0006334">
    <property type="term" value="P:nucleosome assembly"/>
    <property type="evidence" value="ECO:0007669"/>
    <property type="project" value="TreeGrafter"/>
</dbReference>
<dbReference type="GO" id="GO:0006260">
    <property type="term" value="P:DNA replication"/>
    <property type="evidence" value="ECO:0007669"/>
    <property type="project" value="UniProtKB-KW"/>
</dbReference>
<sequence length="965" mass="112190">MKMMDNDGQDDCIEAITPIKKKKMKQAQLPFQMQYQSSNVVQSKKRKLTSPSTENNSPKAMKIFKKSLNTDIVGSKSNNTDIDTENENDIEEIEVENLKENSTSNKLKTENKCETPRQSGQKILEKQEKLKSSPLTKFLQKTDKQKNNSKEESQISLQEEKDDLFKKTSEKKYISNISVSETRNNLTNTIEDSPSIVNNSPTQTDSDIAILSSDEDKDEQTKSITNTIKDITSISKNIKTPKMEKIKQKKLTPKQEEKKLLIAKRKEERQRSKMEKEKKLEEERENRRKEKEEKRKEKEEREKAEKEQKMMEKKMKEQKKQMEIEQKQKEKQAKEEERRKREEAKEEEKRKKEEEKLEAERKKQKAATTFASFFVAKKQEKCIEDENTTEIKNFMPFEIKADMKIAPVCRRILEEQEKLLLDEKTNKGNTEISNLYLNEIKDKKIVPRKSFKTWPLEAKDDIILLDEENEGSSNIVNQDIVVEKQRPKLLQFSENLRPPYWGTWRKRSKNINPRRPFSKDMEYFNYEIDSDEEWEEEEPGESLHGSDDEKDEENPEDNEYDVDNDFMVPHGYLSDEELRADEEDKEDMSPETQKVRLKLLGEQFESERNAKTSKLKPKIIGVIWRGADNNFPPNVPAKIVDFLTAREAWVRQIPCPALLSTPTTSENETGNERGSPSPTQQQHQQQAPSSSKKTRVPEAAVPDLIRLVHGNVHGRGFLVKEFMTYWSKKEDSNEGNRISKASLLQKIRDIGKWMPCPDEGPMHSKACWYVDEEIRKRYVDEELPLPNRWSYTLIPKKRRNDNSQMVEKVEKEDNKKNVPLITQFTKKITQEEMKKQLIVKPNCTQSRSTVKPPKRARLISVKRGEELPRMSRENLLKDLVNVEDDKGSIENNDNDVIILGSKSNENDDQKGKGDRLVVAGATESGEKRNEEESSNDKSITLALKSEDIAISDKNVSETIDIPMSD</sequence>
<dbReference type="GeneID" id="411150"/>
<feature type="compositionally biased region" description="Acidic residues" evidence="7">
    <location>
        <begin position="531"/>
        <end position="540"/>
    </location>
</feature>
<dbReference type="PANTHER" id="PTHR15272:SF0">
    <property type="entry name" value="CHROMATIN ASSEMBLY FACTOR 1 SUBUNIT A"/>
    <property type="match status" value="1"/>
</dbReference>
<evidence type="ECO:0000313" key="11">
    <source>
        <dbReference type="Proteomes" id="UP000005203"/>
    </source>
</evidence>
<feature type="compositionally biased region" description="Basic and acidic residues" evidence="7">
    <location>
        <begin position="140"/>
        <end position="153"/>
    </location>
</feature>
<feature type="region of interest" description="Disordered" evidence="7">
    <location>
        <begin position="900"/>
        <end position="939"/>
    </location>
</feature>
<feature type="compositionally biased region" description="Basic and acidic residues" evidence="7">
    <location>
        <begin position="924"/>
        <end position="935"/>
    </location>
</feature>
<evidence type="ECO:0000256" key="4">
    <source>
        <dbReference type="ARBA" id="ARBA00023186"/>
    </source>
</evidence>
<dbReference type="Pfam" id="PF12253">
    <property type="entry name" value="CAF1A_dimeriz"/>
    <property type="match status" value="1"/>
</dbReference>
<evidence type="ECO:0000259" key="8">
    <source>
        <dbReference type="Pfam" id="PF11600"/>
    </source>
</evidence>
<dbReference type="KEGG" id="ame:411150"/>
<feature type="compositionally biased region" description="Acidic residues" evidence="7">
    <location>
        <begin position="82"/>
        <end position="95"/>
    </location>
</feature>
<feature type="compositionally biased region" description="Basic and acidic residues" evidence="7">
    <location>
        <begin position="904"/>
        <end position="915"/>
    </location>
</feature>
<reference evidence="12" key="2">
    <citation type="submission" date="2025-04" db="UniProtKB">
        <authorList>
            <consortium name="RefSeq"/>
        </authorList>
    </citation>
    <scope>IDENTIFICATION</scope>
    <source>
        <strain evidence="12">DH4</strain>
        <tissue evidence="12">Whole body</tissue>
    </source>
</reference>